<evidence type="ECO:0000256" key="10">
    <source>
        <dbReference type="PROSITE-ProRule" id="PRU00282"/>
    </source>
</evidence>
<keyword evidence="9 10" id="KW-0472">Membrane</keyword>
<feature type="repeat" description="Solcar" evidence="10">
    <location>
        <begin position="116"/>
        <end position="200"/>
    </location>
</feature>
<sequence length="308" mass="32309">MYLKSLALALVALTAPQHVVAELPDYRYFVAGGVCAACSHGITTPIDVVKTAIQSNPQKYAGKSMITSAKEMVKEEGAGYLLAGLGPTVVGYGVEGAMKFGVYEALKPVSQRIIDSKAVAFLVASVVAGAVAAVLLCPMESTRIRLVSDPKFGKGLLDGLPRLIREEGLMSTFDGLAAMLAKQVPYTLGKQVSFDVFAGFLYAAAAKFGFEGSEMKFFISFGAAFMASILACLSSQPGDMILTKTYKEAGTGKTFFSIVKELNADGGVGAFFTGTGARLAHVISIITSQLMIYDVVKVALGLPATGSH</sequence>
<keyword evidence="3 11" id="KW-0813">Transport</keyword>
<keyword evidence="4 10" id="KW-0812">Transmembrane</keyword>
<comment type="subcellular location">
    <subcellularLocation>
        <location evidence="1">Mitochondrion inner membrane</location>
        <topology evidence="1">Multi-pass membrane protein</topology>
    </subcellularLocation>
</comment>
<dbReference type="AlphaFoldDB" id="A0A9W6ZEU5"/>
<organism evidence="13 14">
    <name type="scientific">Triparma laevis f. longispina</name>
    <dbReference type="NCBI Taxonomy" id="1714387"/>
    <lineage>
        <taxon>Eukaryota</taxon>
        <taxon>Sar</taxon>
        <taxon>Stramenopiles</taxon>
        <taxon>Ochrophyta</taxon>
        <taxon>Bolidophyceae</taxon>
        <taxon>Parmales</taxon>
        <taxon>Triparmaceae</taxon>
        <taxon>Triparma</taxon>
    </lineage>
</organism>
<feature type="signal peptide" evidence="12">
    <location>
        <begin position="1"/>
        <end position="21"/>
    </location>
</feature>
<name>A0A9W6ZEU5_9STRA</name>
<dbReference type="GO" id="GO:0005315">
    <property type="term" value="F:phosphate transmembrane transporter activity"/>
    <property type="evidence" value="ECO:0007669"/>
    <property type="project" value="InterPro"/>
</dbReference>
<keyword evidence="8" id="KW-0496">Mitochondrion</keyword>
<evidence type="ECO:0000256" key="6">
    <source>
        <dbReference type="ARBA" id="ARBA00022792"/>
    </source>
</evidence>
<keyword evidence="5" id="KW-0677">Repeat</keyword>
<gene>
    <name evidence="13" type="ORF">TrLO_g12721</name>
</gene>
<proteinExistence type="inferred from homology"/>
<evidence type="ECO:0000256" key="4">
    <source>
        <dbReference type="ARBA" id="ARBA00022692"/>
    </source>
</evidence>
<dbReference type="Gene3D" id="1.50.40.10">
    <property type="entry name" value="Mitochondrial carrier domain"/>
    <property type="match status" value="1"/>
</dbReference>
<dbReference type="InterPro" id="IPR018108">
    <property type="entry name" value="MCP_transmembrane"/>
</dbReference>
<evidence type="ECO:0000256" key="12">
    <source>
        <dbReference type="SAM" id="SignalP"/>
    </source>
</evidence>
<evidence type="ECO:0000256" key="7">
    <source>
        <dbReference type="ARBA" id="ARBA00022989"/>
    </source>
</evidence>
<dbReference type="InterPro" id="IPR023395">
    <property type="entry name" value="MCP_dom_sf"/>
</dbReference>
<dbReference type="SUPFAM" id="SSF103506">
    <property type="entry name" value="Mitochondrial carrier"/>
    <property type="match status" value="1"/>
</dbReference>
<dbReference type="PANTHER" id="PTHR45671">
    <property type="entry name" value="SOLUTE CARRIER FAMILY 25 (MITOCHONDRIAL CARRIER PHOSPHATE CARRIER), MEMBER 3, LIKE-RELATED-RELATED"/>
    <property type="match status" value="1"/>
</dbReference>
<keyword evidence="14" id="KW-1185">Reference proteome</keyword>
<dbReference type="GO" id="GO:0005743">
    <property type="term" value="C:mitochondrial inner membrane"/>
    <property type="evidence" value="ECO:0007669"/>
    <property type="project" value="UniProtKB-SubCell"/>
</dbReference>
<feature type="chain" id="PRO_5040793416" evidence="12">
    <location>
        <begin position="22"/>
        <end position="308"/>
    </location>
</feature>
<evidence type="ECO:0000313" key="14">
    <source>
        <dbReference type="Proteomes" id="UP001165122"/>
    </source>
</evidence>
<reference evidence="14" key="1">
    <citation type="journal article" date="2023" name="Commun. Biol.">
        <title>Genome analysis of Parmales, the sister group of diatoms, reveals the evolutionary specialization of diatoms from phago-mixotrophs to photoautotrophs.</title>
        <authorList>
            <person name="Ban H."/>
            <person name="Sato S."/>
            <person name="Yoshikawa S."/>
            <person name="Yamada K."/>
            <person name="Nakamura Y."/>
            <person name="Ichinomiya M."/>
            <person name="Sato N."/>
            <person name="Blanc-Mathieu R."/>
            <person name="Endo H."/>
            <person name="Kuwata A."/>
            <person name="Ogata H."/>
        </authorList>
    </citation>
    <scope>NUCLEOTIDE SEQUENCE [LARGE SCALE GENOMIC DNA]</scope>
    <source>
        <strain evidence="14">NIES 3700</strain>
    </source>
</reference>
<keyword evidence="12" id="KW-0732">Signal</keyword>
<evidence type="ECO:0000256" key="5">
    <source>
        <dbReference type="ARBA" id="ARBA00022737"/>
    </source>
</evidence>
<dbReference type="PANTHER" id="PTHR45671:SF12">
    <property type="entry name" value="MITOCHONDRIAL PHOSPHATE CARRIER PROTEIN"/>
    <property type="match status" value="1"/>
</dbReference>
<dbReference type="GO" id="GO:1990547">
    <property type="term" value="P:mitochondrial phosphate ion transmembrane transport"/>
    <property type="evidence" value="ECO:0007669"/>
    <property type="project" value="InterPro"/>
</dbReference>
<dbReference type="PROSITE" id="PS50920">
    <property type="entry name" value="SOLCAR"/>
    <property type="match status" value="3"/>
</dbReference>
<protein>
    <submittedName>
        <fullName evidence="13">Uncharacterized protein</fullName>
    </submittedName>
</protein>
<evidence type="ECO:0000256" key="8">
    <source>
        <dbReference type="ARBA" id="ARBA00023128"/>
    </source>
</evidence>
<comment type="caution">
    <text evidence="13">The sequence shown here is derived from an EMBL/GenBank/DDBJ whole genome shotgun (WGS) entry which is preliminary data.</text>
</comment>
<feature type="repeat" description="Solcar" evidence="10">
    <location>
        <begin position="215"/>
        <end position="299"/>
    </location>
</feature>
<evidence type="ECO:0000256" key="9">
    <source>
        <dbReference type="ARBA" id="ARBA00023136"/>
    </source>
</evidence>
<dbReference type="PRINTS" id="PR00926">
    <property type="entry name" value="MITOCARRIER"/>
</dbReference>
<evidence type="ECO:0000256" key="1">
    <source>
        <dbReference type="ARBA" id="ARBA00004448"/>
    </source>
</evidence>
<dbReference type="EMBL" id="BRXW01000400">
    <property type="protein sequence ID" value="GMH50941.1"/>
    <property type="molecule type" value="Genomic_DNA"/>
</dbReference>
<dbReference type="Pfam" id="PF00153">
    <property type="entry name" value="Mito_carr"/>
    <property type="match status" value="3"/>
</dbReference>
<accession>A0A9W6ZEU5</accession>
<evidence type="ECO:0000256" key="2">
    <source>
        <dbReference type="ARBA" id="ARBA00006375"/>
    </source>
</evidence>
<keyword evidence="7" id="KW-1133">Transmembrane helix</keyword>
<dbReference type="InterPro" id="IPR002067">
    <property type="entry name" value="MCP"/>
</dbReference>
<dbReference type="Proteomes" id="UP001165122">
    <property type="component" value="Unassembled WGS sequence"/>
</dbReference>
<evidence type="ECO:0000256" key="3">
    <source>
        <dbReference type="ARBA" id="ARBA00022448"/>
    </source>
</evidence>
<keyword evidence="6" id="KW-0999">Mitochondrion inner membrane</keyword>
<evidence type="ECO:0000256" key="11">
    <source>
        <dbReference type="RuleBase" id="RU000488"/>
    </source>
</evidence>
<feature type="repeat" description="Solcar" evidence="10">
    <location>
        <begin position="23"/>
        <end position="109"/>
    </location>
</feature>
<comment type="similarity">
    <text evidence="2 11">Belongs to the mitochondrial carrier (TC 2.A.29) family.</text>
</comment>
<dbReference type="OrthoDB" id="427452at2759"/>
<evidence type="ECO:0000313" key="13">
    <source>
        <dbReference type="EMBL" id="GMH50941.1"/>
    </source>
</evidence>
<dbReference type="InterPro" id="IPR044677">
    <property type="entry name" value="SLC25A3/Pic2/Mir1-like"/>
</dbReference>